<dbReference type="InterPro" id="IPR001841">
    <property type="entry name" value="Znf_RING"/>
</dbReference>
<keyword evidence="1 3" id="KW-0863">Zinc-finger</keyword>
<dbReference type="PROSITE" id="PS50089">
    <property type="entry name" value="ZF_RING_2"/>
    <property type="match status" value="1"/>
</dbReference>
<dbReference type="AlphaFoldDB" id="A0AA36GF41"/>
<feature type="compositionally biased region" description="Basic residues" evidence="4">
    <location>
        <begin position="1"/>
        <end position="10"/>
    </location>
</feature>
<proteinExistence type="predicted"/>
<feature type="non-terminal residue" evidence="6">
    <location>
        <position position="1"/>
    </location>
</feature>
<evidence type="ECO:0000313" key="7">
    <source>
        <dbReference type="Proteomes" id="UP001177023"/>
    </source>
</evidence>
<dbReference type="SUPFAM" id="SSF57850">
    <property type="entry name" value="RING/U-box"/>
    <property type="match status" value="1"/>
</dbReference>
<dbReference type="EMBL" id="CATQJA010002665">
    <property type="protein sequence ID" value="CAJ0582951.1"/>
    <property type="molecule type" value="Genomic_DNA"/>
</dbReference>
<dbReference type="SMART" id="SM00184">
    <property type="entry name" value="RING"/>
    <property type="match status" value="1"/>
</dbReference>
<evidence type="ECO:0000256" key="4">
    <source>
        <dbReference type="SAM" id="MobiDB-lite"/>
    </source>
</evidence>
<reference evidence="6" key="1">
    <citation type="submission" date="2023-06" db="EMBL/GenBank/DDBJ databases">
        <authorList>
            <person name="Delattre M."/>
        </authorList>
    </citation>
    <scope>NUCLEOTIDE SEQUENCE</scope>
    <source>
        <strain evidence="6">AF72</strain>
    </source>
</reference>
<evidence type="ECO:0000259" key="5">
    <source>
        <dbReference type="PROSITE" id="PS50089"/>
    </source>
</evidence>
<protein>
    <recommendedName>
        <fullName evidence="5">RING-type domain-containing protein</fullName>
    </recommendedName>
</protein>
<dbReference type="Gene3D" id="3.30.40.10">
    <property type="entry name" value="Zinc/RING finger domain, C3HC4 (zinc finger)"/>
    <property type="match status" value="1"/>
</dbReference>
<feature type="domain" description="RING-type" evidence="5">
    <location>
        <begin position="225"/>
        <end position="263"/>
    </location>
</feature>
<gene>
    <name evidence="6" type="ORF">MSPICULIGERA_LOCUS21076</name>
</gene>
<evidence type="ECO:0000256" key="2">
    <source>
        <dbReference type="ARBA" id="ARBA00022833"/>
    </source>
</evidence>
<dbReference type="Pfam" id="PF14634">
    <property type="entry name" value="zf-RING_5"/>
    <property type="match status" value="1"/>
</dbReference>
<name>A0AA36GF41_9BILA</name>
<dbReference type="Proteomes" id="UP001177023">
    <property type="component" value="Unassembled WGS sequence"/>
</dbReference>
<evidence type="ECO:0000313" key="6">
    <source>
        <dbReference type="EMBL" id="CAJ0582951.1"/>
    </source>
</evidence>
<dbReference type="GO" id="GO:0008270">
    <property type="term" value="F:zinc ion binding"/>
    <property type="evidence" value="ECO:0007669"/>
    <property type="project" value="UniProtKB-KW"/>
</dbReference>
<dbReference type="InterPro" id="IPR013083">
    <property type="entry name" value="Znf_RING/FYVE/PHD"/>
</dbReference>
<keyword evidence="1 3" id="KW-0479">Metal-binding</keyword>
<feature type="region of interest" description="Disordered" evidence="4">
    <location>
        <begin position="1"/>
        <end position="23"/>
    </location>
</feature>
<sequence>MDRGRRHATHRNQWSQRQADQAPAVQPLFVPPETRPGNQDFLQQCLQLSYSWQGRALGYHLPARYLPQPDPIMMNLMPFLQMAPPLPTPIPEPQPPSQAFLYRPCSLPVCDVTRPPPALPQSSSACPYLCIAGQWYELYQSVAWHEQIQQSGSDLYDPHTPYSARCCTHCWRYYTGEGDTRPTLHEGRLKCLGCVNKQDPHHRRETIIFYAALDMYTYPNTEAECPICLEPKVWEEKKGVALTCGHGLCRTCWVKTKRMCPLCAKKRDERTPMTLHMYWMAHTMHIVREQRKLVRAMLEHLDSGRCQDCCLKIATRHVHFCTGCPPKMYCKACLLAHSGNGHQPIPYFPEVFEALQSADSPEAFVLQQPLN</sequence>
<accession>A0AA36GF41</accession>
<evidence type="ECO:0000256" key="1">
    <source>
        <dbReference type="ARBA" id="ARBA00022771"/>
    </source>
</evidence>
<keyword evidence="7" id="KW-1185">Reference proteome</keyword>
<organism evidence="6 7">
    <name type="scientific">Mesorhabditis spiculigera</name>
    <dbReference type="NCBI Taxonomy" id="96644"/>
    <lineage>
        <taxon>Eukaryota</taxon>
        <taxon>Metazoa</taxon>
        <taxon>Ecdysozoa</taxon>
        <taxon>Nematoda</taxon>
        <taxon>Chromadorea</taxon>
        <taxon>Rhabditida</taxon>
        <taxon>Rhabditina</taxon>
        <taxon>Rhabditomorpha</taxon>
        <taxon>Rhabditoidea</taxon>
        <taxon>Rhabditidae</taxon>
        <taxon>Mesorhabditinae</taxon>
        <taxon>Mesorhabditis</taxon>
    </lineage>
</organism>
<keyword evidence="2" id="KW-0862">Zinc</keyword>
<evidence type="ECO:0000256" key="3">
    <source>
        <dbReference type="PROSITE-ProRule" id="PRU00175"/>
    </source>
</evidence>
<comment type="caution">
    <text evidence="6">The sequence shown here is derived from an EMBL/GenBank/DDBJ whole genome shotgun (WGS) entry which is preliminary data.</text>
</comment>